<evidence type="ECO:0000256" key="2">
    <source>
        <dbReference type="ARBA" id="ARBA00022450"/>
    </source>
</evidence>
<dbReference type="InterPro" id="IPR020841">
    <property type="entry name" value="PKS_Beta-ketoAc_synthase_dom"/>
</dbReference>
<dbReference type="EMBL" id="FXAM01000002">
    <property type="protein sequence ID" value="SMF97497.1"/>
    <property type="molecule type" value="Genomic_DNA"/>
</dbReference>
<dbReference type="PROSITE" id="PS52004">
    <property type="entry name" value="KS3_2"/>
    <property type="match status" value="1"/>
</dbReference>
<dbReference type="GO" id="GO:0004315">
    <property type="term" value="F:3-oxoacyl-[acyl-carrier-protein] synthase activity"/>
    <property type="evidence" value="ECO:0007669"/>
    <property type="project" value="InterPro"/>
</dbReference>
<dbReference type="GO" id="GO:0004312">
    <property type="term" value="F:fatty acid synthase activity"/>
    <property type="evidence" value="ECO:0007669"/>
    <property type="project" value="TreeGrafter"/>
</dbReference>
<evidence type="ECO:0000256" key="5">
    <source>
        <dbReference type="RuleBase" id="RU003694"/>
    </source>
</evidence>
<reference evidence="7 8" key="1">
    <citation type="submission" date="2016-12" db="EMBL/GenBank/DDBJ databases">
        <authorList>
            <person name="Song W.-J."/>
            <person name="Kurnit D.M."/>
        </authorList>
    </citation>
    <scope>NUCLEOTIDE SEQUENCE [LARGE SCALE GENOMIC DNA]</scope>
    <source>
        <strain evidence="7 8">175</strain>
    </source>
</reference>
<dbReference type="AlphaFoldDB" id="A0A1Y6D4B3"/>
<dbReference type="PANTHER" id="PTHR43775">
    <property type="entry name" value="FATTY ACID SYNTHASE"/>
    <property type="match status" value="1"/>
</dbReference>
<dbReference type="InterPro" id="IPR050091">
    <property type="entry name" value="PKS_NRPS_Biosynth_Enz"/>
</dbReference>
<keyword evidence="3" id="KW-0597">Phosphoprotein</keyword>
<feature type="domain" description="Ketosynthase family 3 (KS3)" evidence="6">
    <location>
        <begin position="15"/>
        <end position="434"/>
    </location>
</feature>
<evidence type="ECO:0000256" key="3">
    <source>
        <dbReference type="ARBA" id="ARBA00022553"/>
    </source>
</evidence>
<dbReference type="PROSITE" id="PS00606">
    <property type="entry name" value="KS3_1"/>
    <property type="match status" value="1"/>
</dbReference>
<name>A0A1Y6D4B3_9GAMM</name>
<dbReference type="InterPro" id="IPR032821">
    <property type="entry name" value="PKS_assoc"/>
</dbReference>
<sequence>MPRMFSERYSPDQADNSIAIIGTACRLPGAENIDALWRLLAEGRSALQAIPAGRWDIGHLYHPERKTPGRTVNRQAGLIDGIDRFDAAFFGLSAREARSLDPQQRLLLETTWHALEDAGLAPEPLRGQRVGVYAAAMANDYQQHTASPFHAPDAYAATGTYAALLANRLSGFFGWRGESVTVDTACASSLAALHHARLALLSGAVDYCVVGAVNALISPWRAVAFSQAGMLSGDGLCKTFAEGADGYVPGEGVVVLILRRTPDALAAGDRIHGLLLGTALNHMGPAPTLTAPSVEAEAGVIAAALRQAGVDPTRLSYVECHGTGTALGDPIEVEALARALPAGPAPVLLGSIKTNIGHLEAAAGLAGVLKVLLMLRHGQIPPTLNLAQDNPLIDFAALSLAPARRLTAWDSRPRLAGVSAFGFGGAGGHAILAEPPARYSPGAGKRPVSTQSVPLPLSAADPTALRDLASALAEHLEQPNPPDLDTLNRGLSLQRGALPWRLLIRARDLREAVAGLRRAESAIQAPMEITPDIALRLWSGPEPAAWQESRRQIPGLERIALDLERQLTRAGFHPADTAVAAHLQIRAWLDLLAECGVEPRLFHAFGGARPAALAAAGVLDDIAAARLACHGRVEPTDCRRPVVAYRDGDTGLELPPLRPAAAALQALQPTVAATRELLDLGQRLWRSNHTFRAQLETWQDVLGTGLGERLTGESTPGLALAVATALWSTCARWSLRPPTVAVRWAAWPVAGWVADGWVGRNLALDVLGQARPFTELAAPLARITRSPDAERHPWLAQQRAHLPEWADLSSPLEGPSRPPVAEAADWVIALGSRSTAPALPTPGGRLLWLDPADGLAGLEEVLAELWHHGCDVRYRALGWPRPHIPLPRYPFNRQSYWLPRLPENASPTLWETGQTFGAEAATAPPAVPADPAPPKPGIGWPAYGLVPPTPWKPISMGSIPTGP</sequence>
<evidence type="ECO:0000256" key="1">
    <source>
        <dbReference type="ARBA" id="ARBA00005194"/>
    </source>
</evidence>
<dbReference type="SMART" id="SM00825">
    <property type="entry name" value="PKS_KS"/>
    <property type="match status" value="1"/>
</dbReference>
<dbReference type="Pfam" id="PF16197">
    <property type="entry name" value="KAsynt_C_assoc"/>
    <property type="match status" value="1"/>
</dbReference>
<dbReference type="CDD" id="cd00833">
    <property type="entry name" value="PKS"/>
    <property type="match status" value="1"/>
</dbReference>
<comment type="similarity">
    <text evidence="5">Belongs to the thiolase-like superfamily. Beta-ketoacyl-ACP synthases family.</text>
</comment>
<protein>
    <submittedName>
        <fullName evidence="7">Beta-ketoacyl synthase, C-terminal domain</fullName>
    </submittedName>
</protein>
<organism evidence="7 8">
    <name type="scientific">Methylomagnum ishizawai</name>
    <dbReference type="NCBI Taxonomy" id="1760988"/>
    <lineage>
        <taxon>Bacteria</taxon>
        <taxon>Pseudomonadati</taxon>
        <taxon>Pseudomonadota</taxon>
        <taxon>Gammaproteobacteria</taxon>
        <taxon>Methylococcales</taxon>
        <taxon>Methylococcaceae</taxon>
        <taxon>Methylomagnum</taxon>
    </lineage>
</organism>
<evidence type="ECO:0000256" key="4">
    <source>
        <dbReference type="ARBA" id="ARBA00022679"/>
    </source>
</evidence>
<keyword evidence="4 5" id="KW-0808">Transferase</keyword>
<gene>
    <name evidence="7" type="ORF">SAMN02949497_0527</name>
</gene>
<comment type="pathway">
    <text evidence="1">Lipid metabolism; fatty acid biosynthesis.</text>
</comment>
<dbReference type="Proteomes" id="UP000192923">
    <property type="component" value="Unassembled WGS sequence"/>
</dbReference>
<dbReference type="Gene3D" id="3.30.70.3290">
    <property type="match status" value="2"/>
</dbReference>
<dbReference type="UniPathway" id="UPA00094"/>
<dbReference type="InterPro" id="IPR014031">
    <property type="entry name" value="Ketoacyl_synth_C"/>
</dbReference>
<dbReference type="STRING" id="1760988.SAMN02949497_0527"/>
<keyword evidence="2" id="KW-0596">Phosphopantetheine</keyword>
<keyword evidence="8" id="KW-1185">Reference proteome</keyword>
<proteinExistence type="inferred from homology"/>
<dbReference type="InterPro" id="IPR014030">
    <property type="entry name" value="Ketoacyl_synth_N"/>
</dbReference>
<dbReference type="SUPFAM" id="SSF53901">
    <property type="entry name" value="Thiolase-like"/>
    <property type="match status" value="1"/>
</dbReference>
<dbReference type="PANTHER" id="PTHR43775:SF37">
    <property type="entry name" value="SI:DKEY-61P9.11"/>
    <property type="match status" value="1"/>
</dbReference>
<dbReference type="OrthoDB" id="5567404at2"/>
<accession>A0A1Y6D4B3</accession>
<dbReference type="Gene3D" id="3.40.47.10">
    <property type="match status" value="1"/>
</dbReference>
<dbReference type="GO" id="GO:0006633">
    <property type="term" value="P:fatty acid biosynthetic process"/>
    <property type="evidence" value="ECO:0007669"/>
    <property type="project" value="UniProtKB-UniPathway"/>
</dbReference>
<dbReference type="Pfam" id="PF02801">
    <property type="entry name" value="Ketoacyl-synt_C"/>
    <property type="match status" value="1"/>
</dbReference>
<evidence type="ECO:0000313" key="8">
    <source>
        <dbReference type="Proteomes" id="UP000192923"/>
    </source>
</evidence>
<dbReference type="RefSeq" id="WP_085216525.1">
    <property type="nucleotide sequence ID" value="NZ_FXAM01000002.1"/>
</dbReference>
<dbReference type="InterPro" id="IPR016039">
    <property type="entry name" value="Thiolase-like"/>
</dbReference>
<dbReference type="Pfam" id="PF00109">
    <property type="entry name" value="ketoacyl-synt"/>
    <property type="match status" value="1"/>
</dbReference>
<evidence type="ECO:0000259" key="6">
    <source>
        <dbReference type="PROSITE" id="PS52004"/>
    </source>
</evidence>
<dbReference type="InterPro" id="IPR018201">
    <property type="entry name" value="Ketoacyl_synth_AS"/>
</dbReference>
<evidence type="ECO:0000313" key="7">
    <source>
        <dbReference type="EMBL" id="SMF97497.1"/>
    </source>
</evidence>